<keyword evidence="2" id="KW-0732">Signal</keyword>
<dbReference type="EMBL" id="JAKELL010000055">
    <property type="protein sequence ID" value="KAH8986313.1"/>
    <property type="molecule type" value="Genomic_DNA"/>
</dbReference>
<gene>
    <name evidence="3" type="ORF">EDB92DRAFT_1949228</name>
</gene>
<name>A0AAD4LG87_9AGAM</name>
<dbReference type="Pfam" id="PF13668">
    <property type="entry name" value="Ferritin_2"/>
    <property type="match status" value="1"/>
</dbReference>
<evidence type="ECO:0000313" key="3">
    <source>
        <dbReference type="EMBL" id="KAH8986313.1"/>
    </source>
</evidence>
<evidence type="ECO:0000313" key="4">
    <source>
        <dbReference type="Proteomes" id="UP001201163"/>
    </source>
</evidence>
<evidence type="ECO:0000256" key="1">
    <source>
        <dbReference type="SAM" id="MobiDB-lite"/>
    </source>
</evidence>
<dbReference type="CDD" id="cd00657">
    <property type="entry name" value="Ferritin_like"/>
    <property type="match status" value="1"/>
</dbReference>
<keyword evidence="4" id="KW-1185">Reference proteome</keyword>
<dbReference type="Gene3D" id="1.20.1260.10">
    <property type="match status" value="1"/>
</dbReference>
<dbReference type="InterPro" id="IPR012347">
    <property type="entry name" value="Ferritin-like"/>
</dbReference>
<feature type="region of interest" description="Disordered" evidence="1">
    <location>
        <begin position="291"/>
        <end position="329"/>
    </location>
</feature>
<dbReference type="SUPFAM" id="SSF47240">
    <property type="entry name" value="Ferritin-like"/>
    <property type="match status" value="1"/>
</dbReference>
<evidence type="ECO:0000256" key="2">
    <source>
        <dbReference type="SAM" id="SignalP"/>
    </source>
</evidence>
<dbReference type="InterPro" id="IPR009078">
    <property type="entry name" value="Ferritin-like_SF"/>
</dbReference>
<sequence length="329" mass="34189">MRLSTASFLAAAVAPIAVSAAPFRRGTDNGTLLVLQFAHVLEQLETQFYQQALTKFQPSDFTAAGFTSADIPAQQFTAIQSDEAAHVTALESIITSFGATPVTTCKFDFTSVLTDVKTMAPVARLVENVGVGAYLGAAHLVQDPVVLTAAASILSIEARHQTILNLFQGGSAIPQAFDIPLLPQEVLAIAGPFISGCDLGVPANAALTATNTGTITTGTSLTFSSPAINGSTTNFHCQMLVGGAPGINGPVAIWVTSDDQPLNNNARDRGSNAIVAGPLMAFIDTKPESLGQLARNQAGTPPPVDNDRPAVPGELDPVRPPFHHAPAQQ</sequence>
<feature type="chain" id="PRO_5042242392" evidence="2">
    <location>
        <begin position="21"/>
        <end position="329"/>
    </location>
</feature>
<feature type="signal peptide" evidence="2">
    <location>
        <begin position="1"/>
        <end position="20"/>
    </location>
</feature>
<accession>A0AAD4LG87</accession>
<dbReference type="Proteomes" id="UP001201163">
    <property type="component" value="Unassembled WGS sequence"/>
</dbReference>
<reference evidence="3" key="1">
    <citation type="submission" date="2022-01" db="EMBL/GenBank/DDBJ databases">
        <title>Comparative genomics reveals a dynamic genome evolution in the ectomycorrhizal milk-cap (Lactarius) mushrooms.</title>
        <authorList>
            <consortium name="DOE Joint Genome Institute"/>
            <person name="Lebreton A."/>
            <person name="Tang N."/>
            <person name="Kuo A."/>
            <person name="LaButti K."/>
            <person name="Drula E."/>
            <person name="Barry K."/>
            <person name="Clum A."/>
            <person name="Lipzen A."/>
            <person name="Mousain D."/>
            <person name="Ng V."/>
            <person name="Wang R."/>
            <person name="Wang X."/>
            <person name="Dai Y."/>
            <person name="Henrissat B."/>
            <person name="Grigoriev I.V."/>
            <person name="Guerin-Laguette A."/>
            <person name="Yu F."/>
            <person name="Martin F.M."/>
        </authorList>
    </citation>
    <scope>NUCLEOTIDE SEQUENCE</scope>
    <source>
        <strain evidence="3">QP</strain>
    </source>
</reference>
<protein>
    <submittedName>
        <fullName evidence="3">Ferritin-like domain-containing protein</fullName>
    </submittedName>
</protein>
<comment type="caution">
    <text evidence="3">The sequence shown here is derived from an EMBL/GenBank/DDBJ whole genome shotgun (WGS) entry which is preliminary data.</text>
</comment>
<organism evidence="3 4">
    <name type="scientific">Lactarius akahatsu</name>
    <dbReference type="NCBI Taxonomy" id="416441"/>
    <lineage>
        <taxon>Eukaryota</taxon>
        <taxon>Fungi</taxon>
        <taxon>Dikarya</taxon>
        <taxon>Basidiomycota</taxon>
        <taxon>Agaricomycotina</taxon>
        <taxon>Agaricomycetes</taxon>
        <taxon>Russulales</taxon>
        <taxon>Russulaceae</taxon>
        <taxon>Lactarius</taxon>
    </lineage>
</organism>
<dbReference type="AlphaFoldDB" id="A0AAD4LG87"/>
<proteinExistence type="predicted"/>